<feature type="transmembrane region" description="Helical" evidence="6">
    <location>
        <begin position="306"/>
        <end position="332"/>
    </location>
</feature>
<feature type="transmembrane region" description="Helical" evidence="6">
    <location>
        <begin position="273"/>
        <end position="294"/>
    </location>
</feature>
<evidence type="ECO:0000256" key="2">
    <source>
        <dbReference type="ARBA" id="ARBA00007520"/>
    </source>
</evidence>
<evidence type="ECO:0000256" key="1">
    <source>
        <dbReference type="ARBA" id="ARBA00004141"/>
    </source>
</evidence>
<dbReference type="PANTHER" id="PTHR23501">
    <property type="entry name" value="MAJOR FACILITATOR SUPERFAMILY"/>
    <property type="match status" value="1"/>
</dbReference>
<dbReference type="GO" id="GO:0022857">
    <property type="term" value="F:transmembrane transporter activity"/>
    <property type="evidence" value="ECO:0007669"/>
    <property type="project" value="InterPro"/>
</dbReference>
<dbReference type="CDD" id="cd17502">
    <property type="entry name" value="MFS_Azr1_MDR_like"/>
    <property type="match status" value="1"/>
</dbReference>
<proteinExistence type="inferred from homology"/>
<evidence type="ECO:0000256" key="3">
    <source>
        <dbReference type="ARBA" id="ARBA00022692"/>
    </source>
</evidence>
<gene>
    <name evidence="8" type="ORF">P875_00034414</name>
</gene>
<evidence type="ECO:0000259" key="7">
    <source>
        <dbReference type="PROSITE" id="PS50850"/>
    </source>
</evidence>
<feature type="domain" description="Major facilitator superfamily (MFS) profile" evidence="7">
    <location>
        <begin position="182"/>
        <end position="652"/>
    </location>
</feature>
<feature type="transmembrane region" description="Helical" evidence="6">
    <location>
        <begin position="630"/>
        <end position="647"/>
    </location>
</feature>
<feature type="transmembrane region" description="Helical" evidence="6">
    <location>
        <begin position="572"/>
        <end position="593"/>
    </location>
</feature>
<keyword evidence="5 6" id="KW-0472">Membrane</keyword>
<evidence type="ECO:0000256" key="4">
    <source>
        <dbReference type="ARBA" id="ARBA00022989"/>
    </source>
</evidence>
<dbReference type="PROSITE" id="PS50850">
    <property type="entry name" value="MFS"/>
    <property type="match status" value="1"/>
</dbReference>
<reference evidence="8 9" key="1">
    <citation type="submission" date="2015-02" db="EMBL/GenBank/DDBJ databases">
        <title>Draft genome sequence of Aspergillus parasiticus SU-1.</title>
        <authorList>
            <person name="Yu J."/>
            <person name="Fedorova N."/>
            <person name="Yin Y."/>
            <person name="Losada L."/>
            <person name="Zafar N."/>
            <person name="Taujale R."/>
            <person name="Ehrlich K.C."/>
            <person name="Bhatnagar D."/>
            <person name="Cleveland T.E."/>
            <person name="Bennett J.W."/>
            <person name="Nierman W.C."/>
        </authorList>
    </citation>
    <scope>NUCLEOTIDE SEQUENCE [LARGE SCALE GENOMIC DNA]</scope>
    <source>
        <strain evidence="9">ATCC 56775 / NRRL 5862 / SRRC 143 / SU-1</strain>
    </source>
</reference>
<dbReference type="Proteomes" id="UP000033540">
    <property type="component" value="Unassembled WGS sequence"/>
</dbReference>
<accession>A0A0F0I6I3</accession>
<feature type="transmembrane region" description="Helical" evidence="6">
    <location>
        <begin position="248"/>
        <end position="267"/>
    </location>
</feature>
<evidence type="ECO:0000256" key="6">
    <source>
        <dbReference type="SAM" id="Phobius"/>
    </source>
</evidence>
<keyword evidence="4 6" id="KW-1133">Transmembrane helix</keyword>
<sequence length="666" mass="72851">MNHNEILALEHKTWDALCISGSTLLPLLSDDCVMVFPDGMKLSKESRPTLSSILTSEEFVPWSSYTILESEVRSLDKNAQSALICYKVSAQRMSDRDSQSFDALCSMDFYQLRSNPTHFGFSFTDYPTAPLVSCAENPHLLRLITDTTMASEKSLTHDVEENRLQPATQSKPWRQRFRSHLVIVSLFLCLFLAALDTTIVAPALPVIASHLNATTSEYTWVGSAYTLASTSTTPLWAKISDIWGRRVILMIANVVFLCGSLVCALSRTPLMLIGGRVLQGVGSGGIIVMVTIIVADLFPIRERAKYYALTGIVWAISSGVGPILGGVFTQTIGWRWCFYINLPFDGISLIILFFFLHLEPVTTAVSTLRSFDWTGSVLVVGGTVCFLYGLESGSGNEHSWDSAFTLGLIIGGLLILLIWGYYEWAIAKCPVIPLRLLLSRSTVPCLLTAFFHSFTFISFSYFNPLYFQNVLGVSPIQSGLYVFALVLPLSAMTLGSGLFVQRTGKYRPVIWIGCPLMTVGTGLFIDFGPRLVLWKIVVYQLIAGIGAGPLFQAPMIAFQNALKPENVAAGNAALAFLKNLATSLSLVIGGVVAQSGLGDLRLVDSNAETEEDGGGTVDRTAFVAGLSHMWIFYTAICGVMTIASLTIQKRRLGDEHDNEEVVPDVN</sequence>
<dbReference type="PANTHER" id="PTHR23501:SF102">
    <property type="entry name" value="DRUG TRANSPORTER, PUTATIVE (AFU_ORTHOLOGUE AFUA_3G08530)-RELATED"/>
    <property type="match status" value="1"/>
</dbReference>
<feature type="transmembrane region" description="Helical" evidence="6">
    <location>
        <begin position="402"/>
        <end position="422"/>
    </location>
</feature>
<feature type="transmembrane region" description="Helical" evidence="6">
    <location>
        <begin position="181"/>
        <end position="206"/>
    </location>
</feature>
<dbReference type="AlphaFoldDB" id="A0A0F0I6I3"/>
<feature type="transmembrane region" description="Helical" evidence="6">
    <location>
        <begin position="482"/>
        <end position="501"/>
    </location>
</feature>
<feature type="transmembrane region" description="Helical" evidence="6">
    <location>
        <begin position="338"/>
        <end position="358"/>
    </location>
</feature>
<dbReference type="InterPro" id="IPR036259">
    <property type="entry name" value="MFS_trans_sf"/>
</dbReference>
<dbReference type="Gene3D" id="1.20.1720.10">
    <property type="entry name" value="Multidrug resistance protein D"/>
    <property type="match status" value="1"/>
</dbReference>
<organism evidence="8 9">
    <name type="scientific">Aspergillus parasiticus (strain ATCC 56775 / NRRL 5862 / SRRC 143 / SU-1)</name>
    <dbReference type="NCBI Taxonomy" id="1403190"/>
    <lineage>
        <taxon>Eukaryota</taxon>
        <taxon>Fungi</taxon>
        <taxon>Dikarya</taxon>
        <taxon>Ascomycota</taxon>
        <taxon>Pezizomycotina</taxon>
        <taxon>Eurotiomycetes</taxon>
        <taxon>Eurotiomycetidae</taxon>
        <taxon>Eurotiales</taxon>
        <taxon>Aspergillaceae</taxon>
        <taxon>Aspergillus</taxon>
        <taxon>Aspergillus subgen. Circumdati</taxon>
    </lineage>
</organism>
<feature type="transmembrane region" description="Helical" evidence="6">
    <location>
        <begin position="443"/>
        <end position="462"/>
    </location>
</feature>
<evidence type="ECO:0000313" key="9">
    <source>
        <dbReference type="Proteomes" id="UP000033540"/>
    </source>
</evidence>
<dbReference type="Gene3D" id="1.20.1250.20">
    <property type="entry name" value="MFS general substrate transporter like domains"/>
    <property type="match status" value="1"/>
</dbReference>
<dbReference type="Pfam" id="PF07690">
    <property type="entry name" value="MFS_1"/>
    <property type="match status" value="1"/>
</dbReference>
<name>A0A0F0I6I3_ASPPU</name>
<dbReference type="SUPFAM" id="SSF103473">
    <property type="entry name" value="MFS general substrate transporter"/>
    <property type="match status" value="2"/>
</dbReference>
<evidence type="ECO:0000313" key="8">
    <source>
        <dbReference type="EMBL" id="KJK62781.1"/>
    </source>
</evidence>
<protein>
    <submittedName>
        <fullName evidence="8">Drug resistance transporter EmrB/QacA subfamily protein</fullName>
    </submittedName>
</protein>
<dbReference type="InterPro" id="IPR011701">
    <property type="entry name" value="MFS"/>
</dbReference>
<comment type="similarity">
    <text evidence="2">Belongs to the major facilitator superfamily. TCR/Tet family.</text>
</comment>
<comment type="subcellular location">
    <subcellularLocation>
        <location evidence="1">Membrane</location>
        <topology evidence="1">Multi-pass membrane protein</topology>
    </subcellularLocation>
</comment>
<dbReference type="GO" id="GO:0005886">
    <property type="term" value="C:plasma membrane"/>
    <property type="evidence" value="ECO:0007669"/>
    <property type="project" value="TreeGrafter"/>
</dbReference>
<feature type="transmembrane region" description="Helical" evidence="6">
    <location>
        <begin position="508"/>
        <end position="525"/>
    </location>
</feature>
<comment type="caution">
    <text evidence="8">The sequence shown here is derived from an EMBL/GenBank/DDBJ whole genome shotgun (WGS) entry which is preliminary data.</text>
</comment>
<keyword evidence="3 6" id="KW-0812">Transmembrane</keyword>
<dbReference type="OrthoDB" id="10021397at2759"/>
<feature type="transmembrane region" description="Helical" evidence="6">
    <location>
        <begin position="531"/>
        <end position="551"/>
    </location>
</feature>
<dbReference type="EMBL" id="JZEE01000597">
    <property type="protein sequence ID" value="KJK62781.1"/>
    <property type="molecule type" value="Genomic_DNA"/>
</dbReference>
<evidence type="ECO:0000256" key="5">
    <source>
        <dbReference type="ARBA" id="ARBA00023136"/>
    </source>
</evidence>
<dbReference type="InterPro" id="IPR020846">
    <property type="entry name" value="MFS_dom"/>
</dbReference>
<dbReference type="PRINTS" id="PR01036">
    <property type="entry name" value="TCRTETB"/>
</dbReference>